<comment type="caution">
    <text evidence="2">The sequence shown here is derived from an EMBL/GenBank/DDBJ whole genome shotgun (WGS) entry which is preliminary data.</text>
</comment>
<feature type="compositionally biased region" description="Polar residues" evidence="1">
    <location>
        <begin position="126"/>
        <end position="143"/>
    </location>
</feature>
<proteinExistence type="predicted"/>
<protein>
    <submittedName>
        <fullName evidence="2">Uncharacterized protein</fullName>
    </submittedName>
</protein>
<dbReference type="EMBL" id="BGZK01000033">
    <property type="protein sequence ID" value="GBP09073.1"/>
    <property type="molecule type" value="Genomic_DNA"/>
</dbReference>
<organism evidence="2 3">
    <name type="scientific">Eumeta variegata</name>
    <name type="common">Bagworm moth</name>
    <name type="synonym">Eumeta japonica</name>
    <dbReference type="NCBI Taxonomy" id="151549"/>
    <lineage>
        <taxon>Eukaryota</taxon>
        <taxon>Metazoa</taxon>
        <taxon>Ecdysozoa</taxon>
        <taxon>Arthropoda</taxon>
        <taxon>Hexapoda</taxon>
        <taxon>Insecta</taxon>
        <taxon>Pterygota</taxon>
        <taxon>Neoptera</taxon>
        <taxon>Endopterygota</taxon>
        <taxon>Lepidoptera</taxon>
        <taxon>Glossata</taxon>
        <taxon>Ditrysia</taxon>
        <taxon>Tineoidea</taxon>
        <taxon>Psychidae</taxon>
        <taxon>Oiketicinae</taxon>
        <taxon>Eumeta</taxon>
    </lineage>
</organism>
<feature type="region of interest" description="Disordered" evidence="1">
    <location>
        <begin position="91"/>
        <end position="171"/>
    </location>
</feature>
<evidence type="ECO:0000256" key="1">
    <source>
        <dbReference type="SAM" id="MobiDB-lite"/>
    </source>
</evidence>
<keyword evidence="3" id="KW-1185">Reference proteome</keyword>
<name>A0A4C1T3I0_EUMVA</name>
<gene>
    <name evidence="2" type="ORF">EVAR_78403_1</name>
</gene>
<reference evidence="2 3" key="1">
    <citation type="journal article" date="2019" name="Commun. Biol.">
        <title>The bagworm genome reveals a unique fibroin gene that provides high tensile strength.</title>
        <authorList>
            <person name="Kono N."/>
            <person name="Nakamura H."/>
            <person name="Ohtoshi R."/>
            <person name="Tomita M."/>
            <person name="Numata K."/>
            <person name="Arakawa K."/>
        </authorList>
    </citation>
    <scope>NUCLEOTIDE SEQUENCE [LARGE SCALE GENOMIC DNA]</scope>
</reference>
<sequence length="171" mass="18968">MLERTAPSSYEGRKFCDGCQQNGRSHGYGRGLFPGYGLRYGLLFIAHSESVLITSNRDYILYTSTPNKCDFLTSALERASDKCTERNRAVRAYGRTRTPRARPSLREAAPPSALRAPPPAPRPPSNLISLVGQTRKQIYVNNSFPPPPPAESELRPMNMKEIESPRPAACS</sequence>
<evidence type="ECO:0000313" key="2">
    <source>
        <dbReference type="EMBL" id="GBP09073.1"/>
    </source>
</evidence>
<evidence type="ECO:0000313" key="3">
    <source>
        <dbReference type="Proteomes" id="UP000299102"/>
    </source>
</evidence>
<feature type="compositionally biased region" description="Basic and acidic residues" evidence="1">
    <location>
        <begin position="152"/>
        <end position="164"/>
    </location>
</feature>
<accession>A0A4C1T3I0</accession>
<dbReference type="AlphaFoldDB" id="A0A4C1T3I0"/>
<dbReference type="Proteomes" id="UP000299102">
    <property type="component" value="Unassembled WGS sequence"/>
</dbReference>